<keyword evidence="2" id="KW-0012">Acyltransferase</keyword>
<dbReference type="InterPro" id="IPR000182">
    <property type="entry name" value="GNAT_dom"/>
</dbReference>
<dbReference type="InterPro" id="IPR016181">
    <property type="entry name" value="Acyl_CoA_acyltransferase"/>
</dbReference>
<evidence type="ECO:0000256" key="3">
    <source>
        <dbReference type="SAM" id="MobiDB-lite"/>
    </source>
</evidence>
<sequence>MCLSVARRRVDWVVGDRDTRRRSAPNATPTHTARTLKSPQSSRSDIELVEADESDLDALVERWYDLATAVESHSSLNEIRYADASSVSDDGFRAHPDDPSVTDYLVVADGETVGFVTIETGTRPSRKRGRFLDIVNLEIDAEHRNGGYGTAVLERVAAMAREADRDYLTVSCEWNNEGARRFYRDAGFEPKQVTYARSLE</sequence>
<dbReference type="Gene3D" id="3.40.630.30">
    <property type="match status" value="1"/>
</dbReference>
<keyword evidence="1 5" id="KW-0808">Transferase</keyword>
<evidence type="ECO:0000256" key="2">
    <source>
        <dbReference type="ARBA" id="ARBA00023315"/>
    </source>
</evidence>
<protein>
    <submittedName>
        <fullName evidence="5">GCN5-like N-acetyltransferase</fullName>
    </submittedName>
</protein>
<feature type="compositionally biased region" description="Polar residues" evidence="3">
    <location>
        <begin position="25"/>
        <end position="43"/>
    </location>
</feature>
<organism evidence="5 6">
    <name type="scientific">Halorubrum californiense DSM 19288</name>
    <dbReference type="NCBI Taxonomy" id="1227465"/>
    <lineage>
        <taxon>Archaea</taxon>
        <taxon>Methanobacteriati</taxon>
        <taxon>Methanobacteriota</taxon>
        <taxon>Stenosarchaea group</taxon>
        <taxon>Halobacteria</taxon>
        <taxon>Halobacteriales</taxon>
        <taxon>Haloferacaceae</taxon>
        <taxon>Halorubrum</taxon>
    </lineage>
</organism>
<dbReference type="AlphaFoldDB" id="M0EN66"/>
<dbReference type="InterPro" id="IPR051556">
    <property type="entry name" value="N-term/lysine_N-AcTrnsfr"/>
</dbReference>
<dbReference type="PANTHER" id="PTHR42919">
    <property type="entry name" value="N-ALPHA-ACETYLTRANSFERASE"/>
    <property type="match status" value="1"/>
</dbReference>
<dbReference type="Pfam" id="PF00583">
    <property type="entry name" value="Acetyltransf_1"/>
    <property type="match status" value="1"/>
</dbReference>
<dbReference type="STRING" id="1227465.C463_00545"/>
<dbReference type="CDD" id="cd04301">
    <property type="entry name" value="NAT_SF"/>
    <property type="match status" value="1"/>
</dbReference>
<evidence type="ECO:0000256" key="1">
    <source>
        <dbReference type="ARBA" id="ARBA00022679"/>
    </source>
</evidence>
<proteinExistence type="predicted"/>
<evidence type="ECO:0000313" key="6">
    <source>
        <dbReference type="Proteomes" id="UP000011586"/>
    </source>
</evidence>
<gene>
    <name evidence="5" type="ORF">C463_00545</name>
</gene>
<feature type="region of interest" description="Disordered" evidence="3">
    <location>
        <begin position="17"/>
        <end position="44"/>
    </location>
</feature>
<dbReference type="Proteomes" id="UP000011586">
    <property type="component" value="Unassembled WGS sequence"/>
</dbReference>
<dbReference type="PROSITE" id="PS51186">
    <property type="entry name" value="GNAT"/>
    <property type="match status" value="1"/>
</dbReference>
<dbReference type="PATRIC" id="fig|1227465.4.peg.96"/>
<name>M0EN66_9EURY</name>
<dbReference type="EMBL" id="AOJK01000008">
    <property type="protein sequence ID" value="ELZ48508.1"/>
    <property type="molecule type" value="Genomic_DNA"/>
</dbReference>
<evidence type="ECO:0000313" key="5">
    <source>
        <dbReference type="EMBL" id="ELZ48508.1"/>
    </source>
</evidence>
<accession>M0EN66</accession>
<comment type="caution">
    <text evidence="5">The sequence shown here is derived from an EMBL/GenBank/DDBJ whole genome shotgun (WGS) entry which is preliminary data.</text>
</comment>
<dbReference type="GO" id="GO:0016747">
    <property type="term" value="F:acyltransferase activity, transferring groups other than amino-acyl groups"/>
    <property type="evidence" value="ECO:0007669"/>
    <property type="project" value="InterPro"/>
</dbReference>
<dbReference type="PANTHER" id="PTHR42919:SF8">
    <property type="entry name" value="N-ALPHA-ACETYLTRANSFERASE 50"/>
    <property type="match status" value="1"/>
</dbReference>
<reference evidence="5 6" key="1">
    <citation type="journal article" date="2014" name="PLoS Genet.">
        <title>Phylogenetically driven sequencing of extremely halophilic archaea reveals strategies for static and dynamic osmo-response.</title>
        <authorList>
            <person name="Becker E.A."/>
            <person name="Seitzer P.M."/>
            <person name="Tritt A."/>
            <person name="Larsen D."/>
            <person name="Krusor M."/>
            <person name="Yao A.I."/>
            <person name="Wu D."/>
            <person name="Madern D."/>
            <person name="Eisen J.A."/>
            <person name="Darling A.E."/>
            <person name="Facciotti M.T."/>
        </authorList>
    </citation>
    <scope>NUCLEOTIDE SEQUENCE [LARGE SCALE GENOMIC DNA]</scope>
    <source>
        <strain evidence="5 6">DSM 19288</strain>
    </source>
</reference>
<feature type="domain" description="N-acetyltransferase" evidence="4">
    <location>
        <begin position="46"/>
        <end position="200"/>
    </location>
</feature>
<dbReference type="SUPFAM" id="SSF55729">
    <property type="entry name" value="Acyl-CoA N-acyltransferases (Nat)"/>
    <property type="match status" value="1"/>
</dbReference>
<evidence type="ECO:0000259" key="4">
    <source>
        <dbReference type="PROSITE" id="PS51186"/>
    </source>
</evidence>
<keyword evidence="6" id="KW-1185">Reference proteome</keyword>